<name>M8BW45_AEGTA</name>
<dbReference type="AlphaFoldDB" id="M8BW45"/>
<reference evidence="1" key="1">
    <citation type="submission" date="2015-06" db="UniProtKB">
        <authorList>
            <consortium name="EnsemblPlants"/>
        </authorList>
    </citation>
    <scope>IDENTIFICATION</scope>
</reference>
<sequence>MPLQPRPFIGGGAGLGHMQQLFLDAGRVSVLGGWLVVTYSFGNHAVGATHVFLGFALLLLGVLLLAFSPAACQFPWAPQIGAFVAKAVLNHLLDRAVEAARF</sequence>
<dbReference type="EnsemblPlants" id="EMT11029">
    <property type="protein sequence ID" value="EMT11029"/>
    <property type="gene ID" value="F775_04574"/>
</dbReference>
<evidence type="ECO:0000313" key="1">
    <source>
        <dbReference type="EnsemblPlants" id="EMT11029"/>
    </source>
</evidence>
<organism evidence="1">
    <name type="scientific">Aegilops tauschii</name>
    <name type="common">Tausch's goatgrass</name>
    <name type="synonym">Aegilops squarrosa</name>
    <dbReference type="NCBI Taxonomy" id="37682"/>
    <lineage>
        <taxon>Eukaryota</taxon>
        <taxon>Viridiplantae</taxon>
        <taxon>Streptophyta</taxon>
        <taxon>Embryophyta</taxon>
        <taxon>Tracheophyta</taxon>
        <taxon>Spermatophyta</taxon>
        <taxon>Magnoliopsida</taxon>
        <taxon>Liliopsida</taxon>
        <taxon>Poales</taxon>
        <taxon>Poaceae</taxon>
        <taxon>BOP clade</taxon>
        <taxon>Pooideae</taxon>
        <taxon>Triticodae</taxon>
        <taxon>Triticeae</taxon>
        <taxon>Triticinae</taxon>
        <taxon>Aegilops</taxon>
    </lineage>
</organism>
<accession>M8BW45</accession>
<protein>
    <submittedName>
        <fullName evidence="1">Uncharacterized protein</fullName>
    </submittedName>
</protein>
<proteinExistence type="predicted"/>